<reference evidence="3 4" key="1">
    <citation type="journal article" date="2016" name="Genome Biol. Evol.">
        <title>Gene Family Evolution Reflects Adaptation to Soil Environmental Stressors in the Genome of the Collembolan Orchesella cincta.</title>
        <authorList>
            <person name="Faddeeva-Vakhrusheva A."/>
            <person name="Derks M.F."/>
            <person name="Anvar S.Y."/>
            <person name="Agamennone V."/>
            <person name="Suring W."/>
            <person name="Smit S."/>
            <person name="van Straalen N.M."/>
            <person name="Roelofs D."/>
        </authorList>
    </citation>
    <scope>NUCLEOTIDE SEQUENCE [LARGE SCALE GENOMIC DNA]</scope>
    <source>
        <tissue evidence="3">Mixed pool</tissue>
    </source>
</reference>
<evidence type="ECO:0000256" key="1">
    <source>
        <dbReference type="SAM" id="MobiDB-lite"/>
    </source>
</evidence>
<feature type="transmembrane region" description="Helical" evidence="2">
    <location>
        <begin position="72"/>
        <end position="90"/>
    </location>
</feature>
<keyword evidence="2" id="KW-1133">Transmembrane helix</keyword>
<feature type="transmembrane region" description="Helical" evidence="2">
    <location>
        <begin position="40"/>
        <end position="63"/>
    </location>
</feature>
<name>A0A1D2N0M5_ORCCI</name>
<feature type="transmembrane region" description="Helical" evidence="2">
    <location>
        <begin position="96"/>
        <end position="117"/>
    </location>
</feature>
<organism evidence="3 4">
    <name type="scientific">Orchesella cincta</name>
    <name type="common">Springtail</name>
    <name type="synonym">Podura cincta</name>
    <dbReference type="NCBI Taxonomy" id="48709"/>
    <lineage>
        <taxon>Eukaryota</taxon>
        <taxon>Metazoa</taxon>
        <taxon>Ecdysozoa</taxon>
        <taxon>Arthropoda</taxon>
        <taxon>Hexapoda</taxon>
        <taxon>Collembola</taxon>
        <taxon>Entomobryomorpha</taxon>
        <taxon>Entomobryoidea</taxon>
        <taxon>Orchesellidae</taxon>
        <taxon>Orchesellinae</taxon>
        <taxon>Orchesella</taxon>
    </lineage>
</organism>
<keyword evidence="4" id="KW-1185">Reference proteome</keyword>
<proteinExistence type="predicted"/>
<keyword evidence="2" id="KW-0812">Transmembrane</keyword>
<evidence type="ECO:0000256" key="2">
    <source>
        <dbReference type="SAM" id="Phobius"/>
    </source>
</evidence>
<dbReference type="Proteomes" id="UP000094527">
    <property type="component" value="Unassembled WGS sequence"/>
</dbReference>
<dbReference type="AlphaFoldDB" id="A0A1D2N0M5"/>
<protein>
    <submittedName>
        <fullName evidence="3">Uncharacterized protein</fullName>
    </submittedName>
</protein>
<gene>
    <name evidence="3" type="ORF">Ocin01_07900</name>
</gene>
<feature type="region of interest" description="Disordered" evidence="1">
    <location>
        <begin position="198"/>
        <end position="242"/>
    </location>
</feature>
<dbReference type="EMBL" id="LJIJ01000322">
    <property type="protein sequence ID" value="ODM98788.1"/>
    <property type="molecule type" value="Genomic_DNA"/>
</dbReference>
<keyword evidence="2" id="KW-0472">Membrane</keyword>
<evidence type="ECO:0000313" key="3">
    <source>
        <dbReference type="EMBL" id="ODM98788.1"/>
    </source>
</evidence>
<sequence length="242" mass="27006">MGAETFFEQKDVNLSKLPQAEAYDDKYNRVTFLREKGTGLVALLATCVVGLVVSVLMPIGVFWKSWKSLRTAMGLLLAICVSQIIIASIYLSNQVIVVSLIAIPFRIYEIHLIHSYIRYYKEKKKRALLGSADAGLYSPTDSQAHLGVLSVQSMDNNLDRPQGQSEVTLDLNDGDMNISDGASNELGQDIDRSVTELANKRRGKKKRDNAVTTSISRWRRKARKGRALSNVQSESLRDVDQK</sequence>
<accession>A0A1D2N0M5</accession>
<evidence type="ECO:0000313" key="4">
    <source>
        <dbReference type="Proteomes" id="UP000094527"/>
    </source>
</evidence>
<feature type="compositionally biased region" description="Basic residues" evidence="1">
    <location>
        <begin position="217"/>
        <end position="226"/>
    </location>
</feature>
<comment type="caution">
    <text evidence="3">The sequence shown here is derived from an EMBL/GenBank/DDBJ whole genome shotgun (WGS) entry which is preliminary data.</text>
</comment>